<dbReference type="EMBL" id="JBHULX010000024">
    <property type="protein sequence ID" value="MFD2591785.1"/>
    <property type="molecule type" value="Genomic_DNA"/>
</dbReference>
<proteinExistence type="predicted"/>
<dbReference type="RefSeq" id="WP_378256037.1">
    <property type="nucleotide sequence ID" value="NZ_JBHSJV010000001.1"/>
</dbReference>
<protein>
    <submittedName>
        <fullName evidence="1">Uncharacterized protein</fullName>
    </submittedName>
</protein>
<reference evidence="2" key="1">
    <citation type="journal article" date="2019" name="Int. J. Syst. Evol. Microbiol.">
        <title>The Global Catalogue of Microorganisms (GCM) 10K type strain sequencing project: providing services to taxonomists for standard genome sequencing and annotation.</title>
        <authorList>
            <consortium name="The Broad Institute Genomics Platform"/>
            <consortium name="The Broad Institute Genome Sequencing Center for Infectious Disease"/>
            <person name="Wu L."/>
            <person name="Ma J."/>
        </authorList>
    </citation>
    <scope>NUCLEOTIDE SEQUENCE [LARGE SCALE GENOMIC DNA]</scope>
    <source>
        <strain evidence="2">KCTC 42423</strain>
    </source>
</reference>
<gene>
    <name evidence="1" type="ORF">ACFSTE_13190</name>
</gene>
<dbReference type="Proteomes" id="UP001597459">
    <property type="component" value="Unassembled WGS sequence"/>
</dbReference>
<sequence length="59" mass="6748">MTYTSSLVEPNTYFIFRESGTEVKVQITGTLIRSNPRLLEEEEDYVSKYIANKTTPTNA</sequence>
<evidence type="ECO:0000313" key="2">
    <source>
        <dbReference type="Proteomes" id="UP001597459"/>
    </source>
</evidence>
<keyword evidence="2" id="KW-1185">Reference proteome</keyword>
<evidence type="ECO:0000313" key="1">
    <source>
        <dbReference type="EMBL" id="MFD2591785.1"/>
    </source>
</evidence>
<name>A0ABW5N846_9FLAO</name>
<organism evidence="1 2">
    <name type="scientific">Aquimarina hainanensis</name>
    <dbReference type="NCBI Taxonomy" id="1578017"/>
    <lineage>
        <taxon>Bacteria</taxon>
        <taxon>Pseudomonadati</taxon>
        <taxon>Bacteroidota</taxon>
        <taxon>Flavobacteriia</taxon>
        <taxon>Flavobacteriales</taxon>
        <taxon>Flavobacteriaceae</taxon>
        <taxon>Aquimarina</taxon>
    </lineage>
</organism>
<comment type="caution">
    <text evidence="1">The sequence shown here is derived from an EMBL/GenBank/DDBJ whole genome shotgun (WGS) entry which is preliminary data.</text>
</comment>
<accession>A0ABW5N846</accession>